<evidence type="ECO:0000256" key="1">
    <source>
        <dbReference type="ARBA" id="ARBA00001561"/>
    </source>
</evidence>
<dbReference type="GO" id="GO:0008745">
    <property type="term" value="F:N-acetylmuramoyl-L-alanine amidase activity"/>
    <property type="evidence" value="ECO:0007669"/>
    <property type="project" value="UniProtKB-EC"/>
</dbReference>
<dbReference type="EC" id="3.5.1.28" evidence="3"/>
<dbReference type="Gene3D" id="1.10.101.10">
    <property type="entry name" value="PGBD-like superfamily/PGBD"/>
    <property type="match status" value="1"/>
</dbReference>
<dbReference type="PANTHER" id="PTHR30417:SF1">
    <property type="entry name" value="N-ACETYLMURAMOYL-L-ALANINE AMIDASE AMID"/>
    <property type="match status" value="1"/>
</dbReference>
<dbReference type="SUPFAM" id="SSF47090">
    <property type="entry name" value="PGBD-like"/>
    <property type="match status" value="1"/>
</dbReference>
<dbReference type="PANTHER" id="PTHR30417">
    <property type="entry name" value="N-ACETYLMURAMOYL-L-ALANINE AMIDASE AMID"/>
    <property type="match status" value="1"/>
</dbReference>
<dbReference type="AlphaFoldDB" id="A0A5J6MVT3"/>
<evidence type="ECO:0000256" key="4">
    <source>
        <dbReference type="ARBA" id="ARBA00022801"/>
    </source>
</evidence>
<comment type="similarity">
    <text evidence="2">Belongs to the N-acetylmuramoyl-L-alanine amidase 2 family.</text>
</comment>
<evidence type="ECO:0000256" key="2">
    <source>
        <dbReference type="ARBA" id="ARBA00007553"/>
    </source>
</evidence>
<dbReference type="SUPFAM" id="SSF55846">
    <property type="entry name" value="N-acetylmuramoyl-L-alanine amidase-like"/>
    <property type="match status" value="1"/>
</dbReference>
<dbReference type="InterPro" id="IPR002477">
    <property type="entry name" value="Peptidoglycan-bd-like"/>
</dbReference>
<dbReference type="Pfam" id="PF01471">
    <property type="entry name" value="PG_binding_1"/>
    <property type="match status" value="1"/>
</dbReference>
<protein>
    <recommendedName>
        <fullName evidence="3">N-acetylmuramoyl-L-alanine amidase</fullName>
        <ecNumber evidence="3">3.5.1.28</ecNumber>
    </recommendedName>
</protein>
<dbReference type="Gene3D" id="3.40.80.10">
    <property type="entry name" value="Peptidoglycan recognition protein-like"/>
    <property type="match status" value="1"/>
</dbReference>
<accession>A0A5J6MVT3</accession>
<dbReference type="GO" id="GO:0009253">
    <property type="term" value="P:peptidoglycan catabolic process"/>
    <property type="evidence" value="ECO:0007669"/>
    <property type="project" value="InterPro"/>
</dbReference>
<keyword evidence="5" id="KW-0961">Cell wall biogenesis/degradation</keyword>
<dbReference type="InterPro" id="IPR051206">
    <property type="entry name" value="NAMLAA_amidase_2"/>
</dbReference>
<dbReference type="GO" id="GO:0019867">
    <property type="term" value="C:outer membrane"/>
    <property type="evidence" value="ECO:0007669"/>
    <property type="project" value="TreeGrafter"/>
</dbReference>
<sequence>MTQLELREILSPNHDARPPGQAVDILLLHYTGMKSAQAAIDRLVDPTAKVSAHYLIEENGTAWRLVPEERRAWHAGISFWAGARDINARSIGIELVNPGHEFGYRPFPPAQMASLEALAKDILARHPIPPRRVLGHSDVAPQRKEDPGELFDWAGLARRGIGLWPRAGAAARSWSLAELQAGLGRFGYEVPDHGELDAATRTVLIAFQRHFRPARIDGTPDEESAGILADLLDQIG</sequence>
<dbReference type="CDD" id="cd06583">
    <property type="entry name" value="PGRP"/>
    <property type="match status" value="1"/>
</dbReference>
<dbReference type="InterPro" id="IPR036505">
    <property type="entry name" value="Amidase/PGRP_sf"/>
</dbReference>
<reference evidence="7 8" key="1">
    <citation type="submission" date="2019-08" db="EMBL/GenBank/DDBJ databases">
        <title>Hyperibacter terrae gen. nov., sp. nov. and Hyperibacter viscosus sp. nov., two new members in the family Rhodospirillaceae isolated from the rhizosphere of Hypericum perforatum.</title>
        <authorList>
            <person name="Noviana Z."/>
        </authorList>
    </citation>
    <scope>NUCLEOTIDE SEQUENCE [LARGE SCALE GENOMIC DNA]</scope>
    <source>
        <strain evidence="7 8">R5959</strain>
    </source>
</reference>
<dbReference type="GO" id="GO:0009254">
    <property type="term" value="P:peptidoglycan turnover"/>
    <property type="evidence" value="ECO:0007669"/>
    <property type="project" value="TreeGrafter"/>
</dbReference>
<dbReference type="InterPro" id="IPR002502">
    <property type="entry name" value="Amidase_domain"/>
</dbReference>
<dbReference type="OrthoDB" id="9794842at2"/>
<keyword evidence="4" id="KW-0378">Hydrolase</keyword>
<dbReference type="SMART" id="SM00644">
    <property type="entry name" value="Ami_2"/>
    <property type="match status" value="1"/>
</dbReference>
<dbReference type="KEGG" id="hadh:FRZ61_11550"/>
<evidence type="ECO:0000256" key="3">
    <source>
        <dbReference type="ARBA" id="ARBA00011901"/>
    </source>
</evidence>
<evidence type="ECO:0000256" key="5">
    <source>
        <dbReference type="ARBA" id="ARBA00023316"/>
    </source>
</evidence>
<name>A0A5J6MVT3_9PROT</name>
<gene>
    <name evidence="7" type="ORF">FRZ61_11550</name>
</gene>
<dbReference type="GO" id="GO:0071555">
    <property type="term" value="P:cell wall organization"/>
    <property type="evidence" value="ECO:0007669"/>
    <property type="project" value="UniProtKB-KW"/>
</dbReference>
<dbReference type="InterPro" id="IPR036366">
    <property type="entry name" value="PGBDSf"/>
</dbReference>
<dbReference type="Proteomes" id="UP000325797">
    <property type="component" value="Chromosome"/>
</dbReference>
<feature type="domain" description="N-acetylmuramoyl-L-alanine amidase" evidence="6">
    <location>
        <begin position="11"/>
        <end position="148"/>
    </location>
</feature>
<evidence type="ECO:0000313" key="8">
    <source>
        <dbReference type="Proteomes" id="UP000325797"/>
    </source>
</evidence>
<dbReference type="EMBL" id="CP042582">
    <property type="protein sequence ID" value="QEX21233.1"/>
    <property type="molecule type" value="Genomic_DNA"/>
</dbReference>
<evidence type="ECO:0000313" key="7">
    <source>
        <dbReference type="EMBL" id="QEX21233.1"/>
    </source>
</evidence>
<evidence type="ECO:0000259" key="6">
    <source>
        <dbReference type="SMART" id="SM00644"/>
    </source>
</evidence>
<dbReference type="RefSeq" id="WP_151115616.1">
    <property type="nucleotide sequence ID" value="NZ_CP042582.1"/>
</dbReference>
<keyword evidence="8" id="KW-1185">Reference proteome</keyword>
<proteinExistence type="inferred from homology"/>
<dbReference type="Pfam" id="PF01510">
    <property type="entry name" value="Amidase_2"/>
    <property type="match status" value="1"/>
</dbReference>
<dbReference type="InterPro" id="IPR036365">
    <property type="entry name" value="PGBD-like_sf"/>
</dbReference>
<organism evidence="7 8">
    <name type="scientific">Hypericibacter adhaerens</name>
    <dbReference type="NCBI Taxonomy" id="2602016"/>
    <lineage>
        <taxon>Bacteria</taxon>
        <taxon>Pseudomonadati</taxon>
        <taxon>Pseudomonadota</taxon>
        <taxon>Alphaproteobacteria</taxon>
        <taxon>Rhodospirillales</taxon>
        <taxon>Dongiaceae</taxon>
        <taxon>Hypericibacter</taxon>
    </lineage>
</organism>
<comment type="catalytic activity">
    <reaction evidence="1">
        <text>Hydrolyzes the link between N-acetylmuramoyl residues and L-amino acid residues in certain cell-wall glycopeptides.</text>
        <dbReference type="EC" id="3.5.1.28"/>
    </reaction>
</comment>